<keyword evidence="6" id="KW-0406">Ion transport</keyword>
<evidence type="ECO:0000256" key="8">
    <source>
        <dbReference type="SAM" id="Phobius"/>
    </source>
</evidence>
<feature type="domain" description="Cation efflux protein cytoplasmic" evidence="10">
    <location>
        <begin position="216"/>
        <end position="294"/>
    </location>
</feature>
<evidence type="ECO:0000256" key="4">
    <source>
        <dbReference type="ARBA" id="ARBA00022692"/>
    </source>
</evidence>
<dbReference type="InterPro" id="IPR027469">
    <property type="entry name" value="Cation_efflux_TMD_sf"/>
</dbReference>
<feature type="transmembrane region" description="Helical" evidence="8">
    <location>
        <begin position="21"/>
        <end position="46"/>
    </location>
</feature>
<feature type="transmembrane region" description="Helical" evidence="8">
    <location>
        <begin position="154"/>
        <end position="180"/>
    </location>
</feature>
<dbReference type="Proteomes" id="UP000272015">
    <property type="component" value="Unassembled WGS sequence"/>
</dbReference>
<dbReference type="Pfam" id="PF01545">
    <property type="entry name" value="Cation_efflux"/>
    <property type="match status" value="1"/>
</dbReference>
<evidence type="ECO:0000256" key="1">
    <source>
        <dbReference type="ARBA" id="ARBA00004141"/>
    </source>
</evidence>
<reference evidence="11 12" key="1">
    <citation type="submission" date="2018-09" db="EMBL/GenBank/DDBJ databases">
        <title>Novel species of Cryobacterium.</title>
        <authorList>
            <person name="Liu Q."/>
            <person name="Xin Y.-H."/>
        </authorList>
    </citation>
    <scope>NUCLEOTIDE SEQUENCE [LARGE SCALE GENOMIC DNA]</scope>
    <source>
        <strain evidence="11 12">Hh39</strain>
    </source>
</reference>
<organism evidence="11 12">
    <name type="scientific">Cryobacterium melibiosiphilum</name>
    <dbReference type="NCBI Taxonomy" id="995039"/>
    <lineage>
        <taxon>Bacteria</taxon>
        <taxon>Bacillati</taxon>
        <taxon>Actinomycetota</taxon>
        <taxon>Actinomycetes</taxon>
        <taxon>Micrococcales</taxon>
        <taxon>Microbacteriaceae</taxon>
        <taxon>Cryobacterium</taxon>
    </lineage>
</organism>
<dbReference type="GO" id="GO:0005886">
    <property type="term" value="C:plasma membrane"/>
    <property type="evidence" value="ECO:0007669"/>
    <property type="project" value="TreeGrafter"/>
</dbReference>
<feature type="transmembrane region" description="Helical" evidence="8">
    <location>
        <begin position="186"/>
        <end position="204"/>
    </location>
</feature>
<comment type="similarity">
    <text evidence="2">Belongs to the cation diffusion facilitator (CDF) transporter (TC 2.A.4) family. SLC30A subfamily.</text>
</comment>
<evidence type="ECO:0000313" key="11">
    <source>
        <dbReference type="EMBL" id="RJT88344.1"/>
    </source>
</evidence>
<comment type="caution">
    <text evidence="11">The sequence shown here is derived from an EMBL/GenBank/DDBJ whole genome shotgun (WGS) entry which is preliminary data.</text>
</comment>
<accession>A0A3A5MSV4</accession>
<feature type="transmembrane region" description="Helical" evidence="8">
    <location>
        <begin position="120"/>
        <end position="142"/>
    </location>
</feature>
<name>A0A3A5MSV4_9MICO</name>
<evidence type="ECO:0000313" key="12">
    <source>
        <dbReference type="Proteomes" id="UP000272015"/>
    </source>
</evidence>
<keyword evidence="3" id="KW-0813">Transport</keyword>
<keyword evidence="5 8" id="KW-1133">Transmembrane helix</keyword>
<dbReference type="PANTHER" id="PTHR11562">
    <property type="entry name" value="CATION EFFLUX PROTEIN/ ZINC TRANSPORTER"/>
    <property type="match status" value="1"/>
</dbReference>
<feature type="domain" description="Cation efflux protein transmembrane" evidence="9">
    <location>
        <begin position="19"/>
        <end position="210"/>
    </location>
</feature>
<comment type="subcellular location">
    <subcellularLocation>
        <location evidence="1">Membrane</location>
        <topology evidence="1">Multi-pass membrane protein</topology>
    </subcellularLocation>
</comment>
<evidence type="ECO:0000256" key="5">
    <source>
        <dbReference type="ARBA" id="ARBA00022989"/>
    </source>
</evidence>
<dbReference type="SUPFAM" id="SSF161111">
    <property type="entry name" value="Cation efflux protein transmembrane domain-like"/>
    <property type="match status" value="1"/>
</dbReference>
<keyword evidence="4 8" id="KW-0812">Transmembrane</keyword>
<dbReference type="NCBIfam" id="TIGR01297">
    <property type="entry name" value="CDF"/>
    <property type="match status" value="1"/>
</dbReference>
<feature type="transmembrane region" description="Helical" evidence="8">
    <location>
        <begin position="90"/>
        <end position="108"/>
    </location>
</feature>
<protein>
    <submittedName>
        <fullName evidence="11">Cation transporter</fullName>
    </submittedName>
</protein>
<dbReference type="InterPro" id="IPR027470">
    <property type="entry name" value="Cation_efflux_CTD"/>
</dbReference>
<proteinExistence type="inferred from homology"/>
<dbReference type="Pfam" id="PF16916">
    <property type="entry name" value="ZT_dimer"/>
    <property type="match status" value="1"/>
</dbReference>
<dbReference type="AlphaFoldDB" id="A0A3A5MSV4"/>
<dbReference type="GO" id="GO:0005385">
    <property type="term" value="F:zinc ion transmembrane transporter activity"/>
    <property type="evidence" value="ECO:0007669"/>
    <property type="project" value="TreeGrafter"/>
</dbReference>
<dbReference type="Gene3D" id="1.20.1510.10">
    <property type="entry name" value="Cation efflux protein transmembrane domain"/>
    <property type="match status" value="1"/>
</dbReference>
<dbReference type="InterPro" id="IPR002524">
    <property type="entry name" value="Cation_efflux"/>
</dbReference>
<sequence>MAHSHGHSHGTGTSNRARLTLAIVIVAAVLVVEVIGAWITGSLALLADAGHMFSDLAGLTIALAATLVAARPPTDRQTFGYQRAEVFGALLNGIILVGVAVAVVIGALGRLLDPGTGHVLGAPMLLVAVIGLLANIAGVLLLRPAQGTSINMRGAYLEVLADALGSVAVIVAAVVILFTGFDQADAIASLLIAAMILPRAFVLLRDVVRVFSESTPADTDVDEIRRHLVATPGVLAVHDVHVWAITSGAHVFSAHIVVDPVVLAAGGTGALLDELSECLAHHFDVEHSTFQLEPAEHAAHEDQHHR</sequence>
<evidence type="ECO:0000256" key="2">
    <source>
        <dbReference type="ARBA" id="ARBA00008873"/>
    </source>
</evidence>
<dbReference type="InterPro" id="IPR036837">
    <property type="entry name" value="Cation_efflux_CTD_sf"/>
</dbReference>
<gene>
    <name evidence="11" type="ORF">D6T64_10670</name>
</gene>
<dbReference type="OrthoDB" id="9809646at2"/>
<dbReference type="EMBL" id="QZVS01000083">
    <property type="protein sequence ID" value="RJT88344.1"/>
    <property type="molecule type" value="Genomic_DNA"/>
</dbReference>
<keyword evidence="12" id="KW-1185">Reference proteome</keyword>
<evidence type="ECO:0000256" key="6">
    <source>
        <dbReference type="ARBA" id="ARBA00023065"/>
    </source>
</evidence>
<evidence type="ECO:0000259" key="10">
    <source>
        <dbReference type="Pfam" id="PF16916"/>
    </source>
</evidence>
<dbReference type="InterPro" id="IPR050681">
    <property type="entry name" value="CDF/SLC30A"/>
</dbReference>
<evidence type="ECO:0000256" key="3">
    <source>
        <dbReference type="ARBA" id="ARBA00022448"/>
    </source>
</evidence>
<feature type="transmembrane region" description="Helical" evidence="8">
    <location>
        <begin position="52"/>
        <end position="70"/>
    </location>
</feature>
<dbReference type="InterPro" id="IPR058533">
    <property type="entry name" value="Cation_efflux_TM"/>
</dbReference>
<keyword evidence="7 8" id="KW-0472">Membrane</keyword>
<evidence type="ECO:0000256" key="7">
    <source>
        <dbReference type="ARBA" id="ARBA00023136"/>
    </source>
</evidence>
<evidence type="ECO:0000259" key="9">
    <source>
        <dbReference type="Pfam" id="PF01545"/>
    </source>
</evidence>
<dbReference type="SUPFAM" id="SSF160240">
    <property type="entry name" value="Cation efflux protein cytoplasmic domain-like"/>
    <property type="match status" value="1"/>
</dbReference>
<dbReference type="RefSeq" id="WP_119974658.1">
    <property type="nucleotide sequence ID" value="NZ_JBHSQA010000002.1"/>
</dbReference>
<dbReference type="PANTHER" id="PTHR11562:SF17">
    <property type="entry name" value="RE54080P-RELATED"/>
    <property type="match status" value="1"/>
</dbReference>